<feature type="transmembrane region" description="Helical" evidence="5">
    <location>
        <begin position="36"/>
        <end position="55"/>
    </location>
</feature>
<dbReference type="PANTHER" id="PTHR10846">
    <property type="entry name" value="SODIUM/POTASSIUM/CALCIUM EXCHANGER"/>
    <property type="match status" value="1"/>
</dbReference>
<dbReference type="InterPro" id="IPR004481">
    <property type="entry name" value="K/Na/Ca-exchanger"/>
</dbReference>
<feature type="transmembrane region" description="Helical" evidence="5">
    <location>
        <begin position="209"/>
        <end position="232"/>
    </location>
</feature>
<dbReference type="NCBIfam" id="TIGR00367">
    <property type="entry name" value="calcium/sodium antiporter"/>
    <property type="match status" value="1"/>
</dbReference>
<keyword evidence="4 5" id="KW-0472">Membrane</keyword>
<feature type="transmembrane region" description="Helical" evidence="5">
    <location>
        <begin position="75"/>
        <end position="95"/>
    </location>
</feature>
<feature type="domain" description="Sodium/calcium exchanger membrane region" evidence="6">
    <location>
        <begin position="174"/>
        <end position="315"/>
    </location>
</feature>
<keyword evidence="8" id="KW-1185">Reference proteome</keyword>
<feature type="transmembrane region" description="Helical" evidence="5">
    <location>
        <begin position="332"/>
        <end position="352"/>
    </location>
</feature>
<feature type="transmembrane region" description="Helical" evidence="5">
    <location>
        <begin position="239"/>
        <end position="262"/>
    </location>
</feature>
<protein>
    <submittedName>
        <fullName evidence="7">Calcium/sodium antiporter</fullName>
    </submittedName>
</protein>
<gene>
    <name evidence="7" type="ORF">H9642_02495</name>
</gene>
<evidence type="ECO:0000313" key="8">
    <source>
        <dbReference type="Proteomes" id="UP000611945"/>
    </source>
</evidence>
<sequence length="357" mass="37349">MPLTLLMLIPAGLLLLAVGAHLIVSSASRLARWLRIPPLVIGLTVVAFGTSAPELTVSLRSALNGQGDIAVGNVLGSNIFNVLVILGLCALIAPLQVRRQLVRLDVPLMIGASLLAWLLALDQHYSLLDGLVLVACLLGYLAALYVHARKGAAIQPQPASAPAAQETHASALKAVLSMLAGLGLLVVGADWLITGAVALARTLGLSELIIGLTLVAAGTSLPELATSVFAALRNERDIAVGNIVGSILFNLLGVLGLSALAAPGLSVSPNALAFDFPVMTAVAVACLPVFFAGYRISRWEGLLFLGYYLAYILYLALFTTGQPLARTFATAMLGYAVPLTIVTLLIVAARAWRRQRK</sequence>
<keyword evidence="2 5" id="KW-0812">Transmembrane</keyword>
<evidence type="ECO:0000256" key="2">
    <source>
        <dbReference type="ARBA" id="ARBA00022692"/>
    </source>
</evidence>
<evidence type="ECO:0000256" key="4">
    <source>
        <dbReference type="ARBA" id="ARBA00023136"/>
    </source>
</evidence>
<dbReference type="EMBL" id="JACSQG010000001">
    <property type="protein sequence ID" value="MBD7976055.1"/>
    <property type="molecule type" value="Genomic_DNA"/>
</dbReference>
<feature type="transmembrane region" description="Helical" evidence="5">
    <location>
        <begin position="274"/>
        <end position="294"/>
    </location>
</feature>
<dbReference type="RefSeq" id="WP_251834827.1">
    <property type="nucleotide sequence ID" value="NZ_JACSQG010000001.1"/>
</dbReference>
<dbReference type="Pfam" id="PF01699">
    <property type="entry name" value="Na_Ca_ex"/>
    <property type="match status" value="2"/>
</dbReference>
<dbReference type="Proteomes" id="UP000611945">
    <property type="component" value="Unassembled WGS sequence"/>
</dbReference>
<evidence type="ECO:0000256" key="3">
    <source>
        <dbReference type="ARBA" id="ARBA00022989"/>
    </source>
</evidence>
<proteinExistence type="predicted"/>
<dbReference type="InterPro" id="IPR004837">
    <property type="entry name" value="NaCa_Exmemb"/>
</dbReference>
<name>A0ABR8TJX3_9PSED</name>
<feature type="transmembrane region" description="Helical" evidence="5">
    <location>
        <begin position="301"/>
        <end position="320"/>
    </location>
</feature>
<dbReference type="Gene3D" id="1.20.1420.30">
    <property type="entry name" value="NCX, central ion-binding region"/>
    <property type="match status" value="1"/>
</dbReference>
<comment type="caution">
    <text evidence="7">The sequence shown here is derived from an EMBL/GenBank/DDBJ whole genome shotgun (WGS) entry which is preliminary data.</text>
</comment>
<feature type="transmembrane region" description="Helical" evidence="5">
    <location>
        <begin position="127"/>
        <end position="146"/>
    </location>
</feature>
<evidence type="ECO:0000259" key="6">
    <source>
        <dbReference type="Pfam" id="PF01699"/>
    </source>
</evidence>
<evidence type="ECO:0000256" key="5">
    <source>
        <dbReference type="SAM" id="Phobius"/>
    </source>
</evidence>
<evidence type="ECO:0000256" key="1">
    <source>
        <dbReference type="ARBA" id="ARBA00004141"/>
    </source>
</evidence>
<keyword evidence="3 5" id="KW-1133">Transmembrane helix</keyword>
<feature type="transmembrane region" description="Helical" evidence="5">
    <location>
        <begin position="175"/>
        <end position="197"/>
    </location>
</feature>
<comment type="subcellular location">
    <subcellularLocation>
        <location evidence="1">Membrane</location>
        <topology evidence="1">Multi-pass membrane protein</topology>
    </subcellularLocation>
</comment>
<dbReference type="InterPro" id="IPR044880">
    <property type="entry name" value="NCX_ion-bd_dom_sf"/>
</dbReference>
<reference evidence="7 8" key="1">
    <citation type="submission" date="2020-08" db="EMBL/GenBank/DDBJ databases">
        <title>A Genomic Blueprint of the Chicken Gut Microbiome.</title>
        <authorList>
            <person name="Gilroy R."/>
            <person name="Ravi A."/>
            <person name="Getino M."/>
            <person name="Pursley I."/>
            <person name="Horton D.L."/>
            <person name="Alikhan N.-F."/>
            <person name="Baker D."/>
            <person name="Gharbi K."/>
            <person name="Hall N."/>
            <person name="Watson M."/>
            <person name="Adriaenssens E.M."/>
            <person name="Foster-Nyarko E."/>
            <person name="Jarju S."/>
            <person name="Secka A."/>
            <person name="Antonio M."/>
            <person name="Oren A."/>
            <person name="Chaudhuri R."/>
            <person name="La Ragione R.M."/>
            <person name="Hildebrand F."/>
            <person name="Pallen M.J."/>
        </authorList>
    </citation>
    <scope>NUCLEOTIDE SEQUENCE [LARGE SCALE GENOMIC DNA]</scope>
    <source>
        <strain evidence="7 8">Sa2CUA2</strain>
    </source>
</reference>
<organism evidence="7 8">
    <name type="scientific">Serpens gallinarum</name>
    <dbReference type="NCBI Taxonomy" id="2763075"/>
    <lineage>
        <taxon>Bacteria</taxon>
        <taxon>Pseudomonadati</taxon>
        <taxon>Pseudomonadota</taxon>
        <taxon>Gammaproteobacteria</taxon>
        <taxon>Pseudomonadales</taxon>
        <taxon>Pseudomonadaceae</taxon>
        <taxon>Pseudomonas</taxon>
    </lineage>
</organism>
<feature type="domain" description="Sodium/calcium exchanger membrane region" evidence="6">
    <location>
        <begin position="7"/>
        <end position="145"/>
    </location>
</feature>
<feature type="transmembrane region" description="Helical" evidence="5">
    <location>
        <begin position="102"/>
        <end position="121"/>
    </location>
</feature>
<dbReference type="PANTHER" id="PTHR10846:SF8">
    <property type="entry name" value="INNER MEMBRANE PROTEIN YRBG"/>
    <property type="match status" value="1"/>
</dbReference>
<accession>A0ABR8TJX3</accession>
<feature type="transmembrane region" description="Helical" evidence="5">
    <location>
        <begin position="6"/>
        <end position="24"/>
    </location>
</feature>
<evidence type="ECO:0000313" key="7">
    <source>
        <dbReference type="EMBL" id="MBD7976055.1"/>
    </source>
</evidence>